<sequence length="183" mass="19899">MSSQEEALRRLNISNNDEETEDSSEDETSSEDSTSSEDEDDSEEDGVADEGEEGQYIEMSLGLGVLEQIRAGEDVPMPDSTTQPPSGSPTTAAKRKEAGQEEVINFQPKDKKPKFVLEQNPNSVANRLPDFLAKIKAANEQLRKADTKSYRIEVDDDSDVEEKAAGEASKSKSGPKSGGIEEV</sequence>
<feature type="region of interest" description="Disordered" evidence="1">
    <location>
        <begin position="1"/>
        <end position="116"/>
    </location>
</feature>
<feature type="compositionally biased region" description="Low complexity" evidence="1">
    <location>
        <begin position="78"/>
        <end position="91"/>
    </location>
</feature>
<feature type="region of interest" description="Disordered" evidence="1">
    <location>
        <begin position="142"/>
        <end position="183"/>
    </location>
</feature>
<comment type="caution">
    <text evidence="2">The sequence shown here is derived from an EMBL/GenBank/DDBJ whole genome shotgun (WGS) entry which is preliminary data.</text>
</comment>
<dbReference type="Pfam" id="PF15370">
    <property type="entry name" value="NOPCHAP1"/>
    <property type="match status" value="1"/>
</dbReference>
<protein>
    <submittedName>
        <fullName evidence="2">Uncharacterized protein</fullName>
    </submittedName>
</protein>
<evidence type="ECO:0000313" key="3">
    <source>
        <dbReference type="Proteomes" id="UP001629113"/>
    </source>
</evidence>
<feature type="compositionally biased region" description="Basic and acidic residues" evidence="1">
    <location>
        <begin position="142"/>
        <end position="153"/>
    </location>
</feature>
<dbReference type="Proteomes" id="UP001629113">
    <property type="component" value="Unassembled WGS sequence"/>
</dbReference>
<dbReference type="EMBL" id="JBFCZG010000004">
    <property type="protein sequence ID" value="KAL3423825.1"/>
    <property type="molecule type" value="Genomic_DNA"/>
</dbReference>
<dbReference type="InterPro" id="IPR027921">
    <property type="entry name" value="NOPCHAP1"/>
</dbReference>
<proteinExistence type="predicted"/>
<feature type="compositionally biased region" description="Low complexity" evidence="1">
    <location>
        <begin position="166"/>
        <end position="183"/>
    </location>
</feature>
<feature type="compositionally biased region" description="Acidic residues" evidence="1">
    <location>
        <begin position="16"/>
        <end position="55"/>
    </location>
</feature>
<reference evidence="2 3" key="1">
    <citation type="submission" date="2024-06" db="EMBL/GenBank/DDBJ databases">
        <title>Complete genome of Phlyctema vagabunda strain 19-DSS-EL-015.</title>
        <authorList>
            <person name="Fiorenzani C."/>
        </authorList>
    </citation>
    <scope>NUCLEOTIDE SEQUENCE [LARGE SCALE GENOMIC DNA]</scope>
    <source>
        <strain evidence="2 3">19-DSS-EL-015</strain>
    </source>
</reference>
<gene>
    <name evidence="2" type="ORF">PVAG01_05572</name>
</gene>
<evidence type="ECO:0000256" key="1">
    <source>
        <dbReference type="SAM" id="MobiDB-lite"/>
    </source>
</evidence>
<evidence type="ECO:0000313" key="2">
    <source>
        <dbReference type="EMBL" id="KAL3423825.1"/>
    </source>
</evidence>
<organism evidence="2 3">
    <name type="scientific">Phlyctema vagabunda</name>
    <dbReference type="NCBI Taxonomy" id="108571"/>
    <lineage>
        <taxon>Eukaryota</taxon>
        <taxon>Fungi</taxon>
        <taxon>Dikarya</taxon>
        <taxon>Ascomycota</taxon>
        <taxon>Pezizomycotina</taxon>
        <taxon>Leotiomycetes</taxon>
        <taxon>Helotiales</taxon>
        <taxon>Dermateaceae</taxon>
        <taxon>Phlyctema</taxon>
    </lineage>
</organism>
<name>A0ABR4PKF6_9HELO</name>
<keyword evidence="3" id="KW-1185">Reference proteome</keyword>
<accession>A0ABR4PKF6</accession>